<dbReference type="EMBL" id="JBHSGW010000001">
    <property type="protein sequence ID" value="MFC4738682.1"/>
    <property type="molecule type" value="Genomic_DNA"/>
</dbReference>
<evidence type="ECO:0000313" key="5">
    <source>
        <dbReference type="Proteomes" id="UP001595885"/>
    </source>
</evidence>
<name>A0ABV9P3L3_9FLAO</name>
<keyword evidence="2" id="KW-0472">Membrane</keyword>
<keyword evidence="1" id="KW-0175">Coiled coil</keyword>
<evidence type="ECO:0000313" key="4">
    <source>
        <dbReference type="EMBL" id="MFC4738682.1"/>
    </source>
</evidence>
<gene>
    <name evidence="4" type="ORF">ACFO3U_01610</name>
</gene>
<evidence type="ECO:0000256" key="1">
    <source>
        <dbReference type="SAM" id="Coils"/>
    </source>
</evidence>
<feature type="signal peptide" evidence="3">
    <location>
        <begin position="1"/>
        <end position="24"/>
    </location>
</feature>
<keyword evidence="5" id="KW-1185">Reference proteome</keyword>
<comment type="caution">
    <text evidence="4">The sequence shown here is derived from an EMBL/GenBank/DDBJ whole genome shotgun (WGS) entry which is preliminary data.</text>
</comment>
<feature type="coiled-coil region" evidence="1">
    <location>
        <begin position="74"/>
        <end position="111"/>
    </location>
</feature>
<dbReference type="Gene3D" id="1.20.1170.10">
    <property type="match status" value="1"/>
</dbReference>
<protein>
    <recommendedName>
        <fullName evidence="6">tRNA (Guanine-N1)-methyltransferase</fullName>
    </recommendedName>
</protein>
<reference evidence="5" key="1">
    <citation type="journal article" date="2019" name="Int. J. Syst. Evol. Microbiol.">
        <title>The Global Catalogue of Microorganisms (GCM) 10K type strain sequencing project: providing services to taxonomists for standard genome sequencing and annotation.</title>
        <authorList>
            <consortium name="The Broad Institute Genomics Platform"/>
            <consortium name="The Broad Institute Genome Sequencing Center for Infectious Disease"/>
            <person name="Wu L."/>
            <person name="Ma J."/>
        </authorList>
    </citation>
    <scope>NUCLEOTIDE SEQUENCE [LARGE SCALE GENOMIC DNA]</scope>
    <source>
        <strain evidence="5">CCUG 50349</strain>
    </source>
</reference>
<feature type="transmembrane region" description="Helical" evidence="2">
    <location>
        <begin position="126"/>
        <end position="146"/>
    </location>
</feature>
<evidence type="ECO:0000256" key="3">
    <source>
        <dbReference type="SAM" id="SignalP"/>
    </source>
</evidence>
<feature type="chain" id="PRO_5045495961" description="tRNA (Guanine-N1)-methyltransferase" evidence="3">
    <location>
        <begin position="25"/>
        <end position="199"/>
    </location>
</feature>
<organism evidence="4 5">
    <name type="scientific">Flavobacterium ponti</name>
    <dbReference type="NCBI Taxonomy" id="665133"/>
    <lineage>
        <taxon>Bacteria</taxon>
        <taxon>Pseudomonadati</taxon>
        <taxon>Bacteroidota</taxon>
        <taxon>Flavobacteriia</taxon>
        <taxon>Flavobacteriales</taxon>
        <taxon>Flavobacteriaceae</taxon>
        <taxon>Flavobacterium</taxon>
    </lineage>
</organism>
<evidence type="ECO:0008006" key="6">
    <source>
        <dbReference type="Google" id="ProtNLM"/>
    </source>
</evidence>
<keyword evidence="3" id="KW-0732">Signal</keyword>
<accession>A0ABV9P3L3</accession>
<evidence type="ECO:0000256" key="2">
    <source>
        <dbReference type="SAM" id="Phobius"/>
    </source>
</evidence>
<dbReference type="RefSeq" id="WP_379737786.1">
    <property type="nucleotide sequence ID" value="NZ_JBHSGW010000001.1"/>
</dbReference>
<sequence length="199" mass="22697">MKRIKQNSILAFFILCTSIITLQAQEKSTKLTNDLSNLIDKSNSFQDYKVIKKASITNFQASLNSYIKQEQSIQTNLENQINANNKEINALEKELKTIKNTNEKLAAEKANINFLGLSISKESYSITMWALFLGALAAAVILFLSFKRANKVTKESKTLLADLEEEYQNYRGVCVEREQSLRRQLFDEVKKSKDLKNVS</sequence>
<dbReference type="Proteomes" id="UP001595885">
    <property type="component" value="Unassembled WGS sequence"/>
</dbReference>
<proteinExistence type="predicted"/>
<dbReference type="SUPFAM" id="SSF58100">
    <property type="entry name" value="Bacterial hemolysins"/>
    <property type="match status" value="1"/>
</dbReference>
<keyword evidence="2" id="KW-1133">Transmembrane helix</keyword>
<keyword evidence="2" id="KW-0812">Transmembrane</keyword>